<gene>
    <name evidence="1" type="ordered locus">HBZC1_16560</name>
</gene>
<dbReference type="HOGENOM" id="CLU_035715_2_0_7"/>
<organism evidence="1 2">
    <name type="scientific">Helicobacter bizzozeronii (strain CIII-1)</name>
    <dbReference type="NCBI Taxonomy" id="1002804"/>
    <lineage>
        <taxon>Bacteria</taxon>
        <taxon>Pseudomonadati</taxon>
        <taxon>Campylobacterota</taxon>
        <taxon>Epsilonproteobacteria</taxon>
        <taxon>Campylobacterales</taxon>
        <taxon>Helicobacteraceae</taxon>
        <taxon>Helicobacter</taxon>
    </lineage>
</organism>
<dbReference type="KEGG" id="hbi:HBZC1_16560"/>
<dbReference type="GeneID" id="69853268"/>
<reference evidence="1 2" key="1">
    <citation type="journal article" date="2011" name="J. Bacteriol.">
        <title>Genome sequence of Helicobacter bizzozeronii strain CIII-1, an isolate from human gastric mucosa.</title>
        <authorList>
            <person name="Schott T."/>
            <person name="Rossi M."/>
            <person name="Hanninen M.L."/>
        </authorList>
    </citation>
    <scope>NUCLEOTIDE SEQUENCE [LARGE SCALE GENOMIC DNA]</scope>
    <source>
        <strain evidence="1 2">CIII-1</strain>
    </source>
</reference>
<sequence>MRIGLSWKFYGILASGLVFLGCAHTESRAQLAQFQQAYYAKQNPQADKLSKKFIDQDKKQKDAPLWELQNGVNAFMMRSYKPSLEMLGKADKVFDTNYKNLEKTLSKVGGATFGNETNKIYEGHMYEWALTNYYKALDYAMLGNMKDARVEFNRTIERQRRLKEFYSKAIQKAHAQMEEEAKKKNPGKLAKFTARLGNFDQELEQRYSNLKYMAAYDGFINPWISYVAGLFYTIDGDSKGVDDLKEAYAISKSSIVAQDIKDFEHHNTHKRTWVVLEDGVQPTLKEYKITELNFAIPTLEDGKDFHSTFQLVANGKTQNFEVLSHFDAVVQTEYKVTLPAIKARAISSAILKTAAGKGLQTAGAATGGDAGMAMMAVGGIMRMVNKATTAADIRGSNIFPKTVYVARFNNDEAHSFAVNVDGLKQELRAITCNDTTKPTPSQFCGNKNNIVFVRSLPNSLSVQVLPLK</sequence>
<protein>
    <recommendedName>
        <fullName evidence="3">Lipoprotein</fullName>
    </recommendedName>
</protein>
<dbReference type="PROSITE" id="PS51257">
    <property type="entry name" value="PROKAR_LIPOPROTEIN"/>
    <property type="match status" value="1"/>
</dbReference>
<dbReference type="RefSeq" id="WP_013891032.1">
    <property type="nucleotide sequence ID" value="NC_015674.1"/>
</dbReference>
<proteinExistence type="predicted"/>
<dbReference type="eggNOG" id="COG3014">
    <property type="taxonomic scope" value="Bacteria"/>
</dbReference>
<evidence type="ECO:0008006" key="3">
    <source>
        <dbReference type="Google" id="ProtNLM"/>
    </source>
</evidence>
<dbReference type="STRING" id="1002804.HBZC1_16560"/>
<evidence type="ECO:0000313" key="2">
    <source>
        <dbReference type="Proteomes" id="UP000008387"/>
    </source>
</evidence>
<keyword evidence="2" id="KW-1185">Reference proteome</keyword>
<dbReference type="Proteomes" id="UP000008387">
    <property type="component" value="Chromosome"/>
</dbReference>
<dbReference type="EMBL" id="FR871757">
    <property type="protein sequence ID" value="CCB80642.1"/>
    <property type="molecule type" value="Genomic_DNA"/>
</dbReference>
<evidence type="ECO:0000313" key="1">
    <source>
        <dbReference type="EMBL" id="CCB80642.1"/>
    </source>
</evidence>
<dbReference type="AlphaFoldDB" id="F8KPC4"/>
<accession>F8KPC4</accession>
<name>F8KPC4_HELBC</name>